<keyword evidence="8 12" id="KW-0482">Metalloprotease</keyword>
<keyword evidence="18" id="KW-1185">Reference proteome</keyword>
<dbReference type="GO" id="GO:0005737">
    <property type="term" value="C:cytoplasm"/>
    <property type="evidence" value="ECO:0007669"/>
    <property type="project" value="TreeGrafter"/>
</dbReference>
<evidence type="ECO:0000256" key="5">
    <source>
        <dbReference type="ARBA" id="ARBA00022723"/>
    </source>
</evidence>
<dbReference type="KEGG" id="fau:Fraau_2184"/>
<evidence type="ECO:0000313" key="17">
    <source>
        <dbReference type="EMBL" id="AFC86566.1"/>
    </source>
</evidence>
<dbReference type="AlphaFoldDB" id="H8L4L1"/>
<keyword evidence="3 12" id="KW-0031">Aminopeptidase</keyword>
<comment type="cofactor">
    <cofactor evidence="10 12">
        <name>Zn(2+)</name>
        <dbReference type="ChEBI" id="CHEBI:29105"/>
    </cofactor>
    <text evidence="10 12">Binds 1 zinc ion per subunit.</text>
</comment>
<dbReference type="InterPro" id="IPR045357">
    <property type="entry name" value="Aminopeptidase_N-like_N"/>
</dbReference>
<dbReference type="InterPro" id="IPR027268">
    <property type="entry name" value="Peptidase_M4/M1_CTD_sf"/>
</dbReference>
<evidence type="ECO:0000256" key="11">
    <source>
        <dbReference type="PIRSR" id="PIRSR634016-4"/>
    </source>
</evidence>
<dbReference type="Gene3D" id="1.10.390.10">
    <property type="entry name" value="Neutral Protease Domain 2"/>
    <property type="match status" value="1"/>
</dbReference>
<organism evidence="17 18">
    <name type="scientific">Frateuria aurantia (strain ATCC 33424 / DSM 6220 / KCTC 2777 / LMG 1558 / NBRC 3245 / NCIMB 13370)</name>
    <name type="common">Acetobacter aurantius</name>
    <dbReference type="NCBI Taxonomy" id="767434"/>
    <lineage>
        <taxon>Bacteria</taxon>
        <taxon>Pseudomonadati</taxon>
        <taxon>Pseudomonadota</taxon>
        <taxon>Gammaproteobacteria</taxon>
        <taxon>Lysobacterales</taxon>
        <taxon>Rhodanobacteraceae</taxon>
        <taxon>Frateuria</taxon>
    </lineage>
</organism>
<evidence type="ECO:0000259" key="16">
    <source>
        <dbReference type="Pfam" id="PF17900"/>
    </source>
</evidence>
<dbReference type="Gene3D" id="2.60.40.1730">
    <property type="entry name" value="tricorn interacting facor f3 domain"/>
    <property type="match status" value="1"/>
</dbReference>
<evidence type="ECO:0000256" key="7">
    <source>
        <dbReference type="ARBA" id="ARBA00022833"/>
    </source>
</evidence>
<feature type="binding site" evidence="10">
    <location>
        <position position="336"/>
    </location>
    <ligand>
        <name>Zn(2+)</name>
        <dbReference type="ChEBI" id="CHEBI:29105"/>
        <note>catalytic</note>
    </ligand>
</feature>
<dbReference type="InterPro" id="IPR024571">
    <property type="entry name" value="ERAP1-like_C_dom"/>
</dbReference>
<dbReference type="HOGENOM" id="CLU_003705_0_3_6"/>
<dbReference type="Proteomes" id="UP000005234">
    <property type="component" value="Chromosome"/>
</dbReference>
<feature type="domain" description="Aminopeptidase N-like N-terminal" evidence="16">
    <location>
        <begin position="45"/>
        <end position="228"/>
    </location>
</feature>
<evidence type="ECO:0000256" key="9">
    <source>
        <dbReference type="PIRSR" id="PIRSR634016-1"/>
    </source>
</evidence>
<dbReference type="GO" id="GO:0005615">
    <property type="term" value="C:extracellular space"/>
    <property type="evidence" value="ECO:0007669"/>
    <property type="project" value="TreeGrafter"/>
</dbReference>
<dbReference type="GO" id="GO:0008270">
    <property type="term" value="F:zinc ion binding"/>
    <property type="evidence" value="ECO:0007669"/>
    <property type="project" value="UniProtKB-UniRule"/>
</dbReference>
<feature type="chain" id="PRO_5003614220" description="Aminopeptidase" evidence="13">
    <location>
        <begin position="23"/>
        <end position="887"/>
    </location>
</feature>
<feature type="site" description="Transition state stabilizer" evidence="11">
    <location>
        <position position="421"/>
    </location>
</feature>
<dbReference type="PANTHER" id="PTHR11533:SF174">
    <property type="entry name" value="PUROMYCIN-SENSITIVE AMINOPEPTIDASE-RELATED"/>
    <property type="match status" value="1"/>
</dbReference>
<dbReference type="FunFam" id="1.10.390.10:FF:000006">
    <property type="entry name" value="Puromycin-sensitive aminopeptidase"/>
    <property type="match status" value="1"/>
</dbReference>
<dbReference type="GO" id="GO:0043171">
    <property type="term" value="P:peptide catabolic process"/>
    <property type="evidence" value="ECO:0007669"/>
    <property type="project" value="TreeGrafter"/>
</dbReference>
<dbReference type="OrthoDB" id="100605at2"/>
<evidence type="ECO:0000256" key="3">
    <source>
        <dbReference type="ARBA" id="ARBA00022438"/>
    </source>
</evidence>
<dbReference type="EMBL" id="CP003350">
    <property type="protein sequence ID" value="AFC86566.1"/>
    <property type="molecule type" value="Genomic_DNA"/>
</dbReference>
<evidence type="ECO:0000256" key="6">
    <source>
        <dbReference type="ARBA" id="ARBA00022801"/>
    </source>
</evidence>
<dbReference type="Pfam" id="PF11838">
    <property type="entry name" value="ERAP1_C"/>
    <property type="match status" value="1"/>
</dbReference>
<protein>
    <recommendedName>
        <fullName evidence="12">Aminopeptidase</fullName>
        <ecNumber evidence="12">3.4.11.-</ecNumber>
    </recommendedName>
</protein>
<accession>H8L4L1</accession>
<evidence type="ECO:0000256" key="10">
    <source>
        <dbReference type="PIRSR" id="PIRSR634016-3"/>
    </source>
</evidence>
<feature type="signal peptide" evidence="13">
    <location>
        <begin position="1"/>
        <end position="22"/>
    </location>
</feature>
<dbReference type="Pfam" id="PF17900">
    <property type="entry name" value="Peptidase_M1_N"/>
    <property type="match status" value="1"/>
</dbReference>
<dbReference type="Gene3D" id="2.60.40.1910">
    <property type="match status" value="1"/>
</dbReference>
<dbReference type="InterPro" id="IPR042097">
    <property type="entry name" value="Aminopeptidase_N-like_N_sf"/>
</dbReference>
<feature type="domain" description="ERAP1-like C-terminal" evidence="15">
    <location>
        <begin position="556"/>
        <end position="864"/>
    </location>
</feature>
<dbReference type="SUPFAM" id="SSF55486">
    <property type="entry name" value="Metalloproteases ('zincins'), catalytic domain"/>
    <property type="match status" value="1"/>
</dbReference>
<comment type="similarity">
    <text evidence="2 12">Belongs to the peptidase M1 family.</text>
</comment>
<dbReference type="InterPro" id="IPR014782">
    <property type="entry name" value="Peptidase_M1_dom"/>
</dbReference>
<evidence type="ECO:0000256" key="8">
    <source>
        <dbReference type="ARBA" id="ARBA00023049"/>
    </source>
</evidence>
<gene>
    <name evidence="17" type="ordered locus">Fraau_2184</name>
</gene>
<evidence type="ECO:0000256" key="12">
    <source>
        <dbReference type="RuleBase" id="RU364040"/>
    </source>
</evidence>
<reference evidence="17" key="1">
    <citation type="submission" date="2012-02" db="EMBL/GenBank/DDBJ databases">
        <title>The complete genome of Frateuria aurantia DSM 6220.</title>
        <authorList>
            <consortium name="US DOE Joint Genome Institute (JGI-PGF)"/>
            <person name="Lucas S."/>
            <person name="Copeland A."/>
            <person name="Lapidus A."/>
            <person name="Glavina del Rio T."/>
            <person name="Dalin E."/>
            <person name="Tice H."/>
            <person name="Bruce D."/>
            <person name="Goodwin L."/>
            <person name="Pitluck S."/>
            <person name="Peters L."/>
            <person name="Ovchinnikova G."/>
            <person name="Teshima H."/>
            <person name="Kyrpides N."/>
            <person name="Mavromatis K."/>
            <person name="Ivanova N."/>
            <person name="Brettin T."/>
            <person name="Detter J.C."/>
            <person name="Han C."/>
            <person name="Larimer F."/>
            <person name="Land M."/>
            <person name="Hauser L."/>
            <person name="Markowitz V."/>
            <person name="Cheng J.-F."/>
            <person name="Hugenholtz P."/>
            <person name="Woyke T."/>
            <person name="Wu D."/>
            <person name="Brambilla E."/>
            <person name="Klenk H.-P."/>
            <person name="Eisen J.A."/>
        </authorList>
    </citation>
    <scope>NUCLEOTIDE SEQUENCE</scope>
    <source>
        <strain evidence="17">DSM 6220</strain>
    </source>
</reference>
<evidence type="ECO:0000259" key="15">
    <source>
        <dbReference type="Pfam" id="PF11838"/>
    </source>
</evidence>
<keyword evidence="13" id="KW-0732">Signal</keyword>
<dbReference type="GO" id="GO:0042277">
    <property type="term" value="F:peptide binding"/>
    <property type="evidence" value="ECO:0007669"/>
    <property type="project" value="TreeGrafter"/>
</dbReference>
<name>H8L4L1_FRAAD</name>
<dbReference type="Gene3D" id="1.25.50.20">
    <property type="match status" value="1"/>
</dbReference>
<dbReference type="PANTHER" id="PTHR11533">
    <property type="entry name" value="PROTEASE M1 ZINC METALLOPROTEASE"/>
    <property type="match status" value="1"/>
</dbReference>
<dbReference type="GO" id="GO:0070006">
    <property type="term" value="F:metalloaminopeptidase activity"/>
    <property type="evidence" value="ECO:0007669"/>
    <property type="project" value="TreeGrafter"/>
</dbReference>
<dbReference type="SUPFAM" id="SSF63737">
    <property type="entry name" value="Leukotriene A4 hydrolase N-terminal domain"/>
    <property type="match status" value="1"/>
</dbReference>
<feature type="domain" description="Peptidase M1 membrane alanine aminopeptidase" evidence="14">
    <location>
        <begin position="262"/>
        <end position="479"/>
    </location>
</feature>
<evidence type="ECO:0000256" key="1">
    <source>
        <dbReference type="ARBA" id="ARBA00000098"/>
    </source>
</evidence>
<dbReference type="PRINTS" id="PR00756">
    <property type="entry name" value="ALADIPTASE"/>
</dbReference>
<feature type="binding site" evidence="10">
    <location>
        <position position="359"/>
    </location>
    <ligand>
        <name>Zn(2+)</name>
        <dbReference type="ChEBI" id="CHEBI:29105"/>
        <note>catalytic</note>
    </ligand>
</feature>
<dbReference type="GO" id="GO:0016020">
    <property type="term" value="C:membrane"/>
    <property type="evidence" value="ECO:0007669"/>
    <property type="project" value="TreeGrafter"/>
</dbReference>
<dbReference type="STRING" id="767434.Fraau_2184"/>
<keyword evidence="4 12" id="KW-0645">Protease</keyword>
<dbReference type="eggNOG" id="COG0308">
    <property type="taxonomic scope" value="Bacteria"/>
</dbReference>
<feature type="active site" description="Proton acceptor" evidence="9">
    <location>
        <position position="337"/>
    </location>
</feature>
<feature type="binding site" evidence="10">
    <location>
        <position position="340"/>
    </location>
    <ligand>
        <name>Zn(2+)</name>
        <dbReference type="ChEBI" id="CHEBI:29105"/>
        <note>catalytic</note>
    </ligand>
</feature>
<dbReference type="GO" id="GO:0006508">
    <property type="term" value="P:proteolysis"/>
    <property type="evidence" value="ECO:0007669"/>
    <property type="project" value="UniProtKB-KW"/>
</dbReference>
<sequence>MRLKLVTAIALALAGTPFVASAQTVPAVAAPLAQVTTQLPRGVTPSHYVLSITPHLDKMSFDGRAVISIEVSHPTDSITFNAMDLSFAKAQLQDVNGKVLGTPADVTVNAQAQTATVHFKQALAAGHYRLALDYSGKINTQPNGLFVINYVSTHGKRQALYTQFENSDARRFMPSWDEPAYKATFDLTAIVPQGEMAVSNMPVATGRKLDGHLASVHFGTTPKMSSYLLFFGLGDFQRATTQSDGTQIGVITQQGKVDQAGFALQSAKSILHEYNQYFGIKYPLPKLDNIASPGSSQFFGAMENWGAIFTFEYFLLLDPSFSTQGDKEAVFSTAAHEMAHQWFGDLVTMRWWDDLWLNEGFASWMENRTMAQLHPEWHTNLQAVGVREGAMSRDAIASTHPIIQHIATVEQAGEAFDTITYSKGEAVIRMLENYVGPQAWRQGVHRYLQAHEHGNAVSDDLWKAVESTAGGKPVTAVAHGFTLQPGIPMIEVTSQECLNGVTTLQLKQREFTRDRPDKKPLHWDVPVTVQPLGGKTQHLLVDRGEASVRVPGCGAILINAGEAGYYRSLYTPAGLAAIRRHFADVAPIDQLGLMGDTWALGMAGRAPVSEYLDLVDATPAGADPQVWANIAGHLSALDNDYKGQPAERAVLRAYAMAKLKPQLDRLGWTVKAGELAPETLLRTQLIAVLGSMGEPGVLAEARRLYAAQIKDPAALPAALRKTVLAVVAEHADAAQWQQMHAQARAETTPLIRDRLYRLLASSEDEGLAKQALQLALTDEPGATNSAGMVSMVSWQHPELAYDFALQHKSQLDGMIDGSAAAAFYPRLATASTDPAMIDKLQAFAAKYMASGSRRSVDSAIESIQYGITLRQQRLPAVSQWLQHRHQG</sequence>
<keyword evidence="6 12" id="KW-0378">Hydrolase</keyword>
<dbReference type="InterPro" id="IPR001930">
    <property type="entry name" value="Peptidase_M1"/>
</dbReference>
<dbReference type="EC" id="3.4.11.-" evidence="12"/>
<evidence type="ECO:0000256" key="13">
    <source>
        <dbReference type="SAM" id="SignalP"/>
    </source>
</evidence>
<dbReference type="RefSeq" id="WP_014403569.1">
    <property type="nucleotide sequence ID" value="NC_017033.1"/>
</dbReference>
<evidence type="ECO:0000313" key="18">
    <source>
        <dbReference type="Proteomes" id="UP000005234"/>
    </source>
</evidence>
<dbReference type="GO" id="GO:0016285">
    <property type="term" value="F:alanyl aminopeptidase activity"/>
    <property type="evidence" value="ECO:0007669"/>
    <property type="project" value="UniProtKB-EC"/>
</dbReference>
<evidence type="ECO:0000256" key="2">
    <source>
        <dbReference type="ARBA" id="ARBA00010136"/>
    </source>
</evidence>
<dbReference type="CDD" id="cd09601">
    <property type="entry name" value="M1_APN-Q_like"/>
    <property type="match status" value="1"/>
</dbReference>
<evidence type="ECO:0000259" key="14">
    <source>
        <dbReference type="Pfam" id="PF01433"/>
    </source>
</evidence>
<evidence type="ECO:0000256" key="4">
    <source>
        <dbReference type="ARBA" id="ARBA00022670"/>
    </source>
</evidence>
<comment type="catalytic activity">
    <reaction evidence="1">
        <text>Release of an N-terminal amino acid, Xaa-|-Yaa- from a peptide, amide or arylamide. Xaa is preferably Ala, but may be most amino acids including Pro (slow action). When a terminal hydrophobic residue is followed by a prolyl residue, the two may be released as an intact Xaa-Pro dipeptide.</text>
        <dbReference type="EC" id="3.4.11.2"/>
    </reaction>
</comment>
<keyword evidence="5 10" id="KW-0479">Metal-binding</keyword>
<keyword evidence="7 10" id="KW-0862">Zinc</keyword>
<proteinExistence type="inferred from homology"/>
<dbReference type="InterPro" id="IPR034016">
    <property type="entry name" value="M1_APN-typ"/>
</dbReference>
<dbReference type="Pfam" id="PF01433">
    <property type="entry name" value="Peptidase_M1"/>
    <property type="match status" value="1"/>
</dbReference>
<dbReference type="InterPro" id="IPR050344">
    <property type="entry name" value="Peptidase_M1_aminopeptidases"/>
</dbReference>